<dbReference type="Proteomes" id="UP000656274">
    <property type="component" value="Unassembled WGS sequence"/>
</dbReference>
<dbReference type="EMBL" id="JADFTZ010000002">
    <property type="protein sequence ID" value="MBE9576416.1"/>
    <property type="molecule type" value="Genomic_DNA"/>
</dbReference>
<sequence length="464" mass="53705">MRVVLIVPDGVAVRNYLYSSFINELQAKGVEVVLYHQISNAAIEEVKRVQPTLTEIKAIPHFIEKPKARLLRESLAYARLKVNTKILKNPTVMDFWNRNQKSLKQKMLYRLAEVLGTVFSWNYNLILKMEALYDAEISKDAIFEKIAKDIEQLNPDYILNLHQRAPISAPIIAVAKKKKIRTATVIFSWDNVPKARLISRYDKYLVWSDLMKNQLTLLYPEIKMEQIKVVGSPQFEFYFRDEFIESKELFFSKHGLDINKKTVCFSANDATSPYEPNYLEDICEEVSKIDESIRPQILFRKCPVDKTNRFDNIIEKYKSFVFPIDPDWRMDAGSGNSFSSIYPAFNDVYLLVNTSKHSDVVINLGSTMAHDFAVYDKPCLYLNYDPVENSTCKVAMCYGFQHFKSMEGLEAVGWINSKIDISRKIILAINHPEETGPDRKKWMQRIVNYPLDKNSTLLSEAIVQ</sequence>
<gene>
    <name evidence="1" type="ORF">IM755_06795</name>
</gene>
<reference evidence="1 2" key="1">
    <citation type="submission" date="2020-10" db="EMBL/GenBank/DDBJ databases">
        <title>The genome sequence of Flavobacterium aquaticum 1Y8A.</title>
        <authorList>
            <person name="Liu Y."/>
        </authorList>
    </citation>
    <scope>NUCLEOTIDE SEQUENCE [LARGE SCALE GENOMIC DNA]</scope>
    <source>
        <strain evidence="1 2">1Y8A</strain>
    </source>
</reference>
<proteinExistence type="predicted"/>
<dbReference type="SUPFAM" id="SSF53756">
    <property type="entry name" value="UDP-Glycosyltransferase/glycogen phosphorylase"/>
    <property type="match status" value="1"/>
</dbReference>
<evidence type="ECO:0008006" key="3">
    <source>
        <dbReference type="Google" id="ProtNLM"/>
    </source>
</evidence>
<accession>A0ABR9WT72</accession>
<evidence type="ECO:0000313" key="2">
    <source>
        <dbReference type="Proteomes" id="UP000656274"/>
    </source>
</evidence>
<dbReference type="RefSeq" id="WP_194095046.1">
    <property type="nucleotide sequence ID" value="NZ_JADFTZ010000002.1"/>
</dbReference>
<keyword evidence="2" id="KW-1185">Reference proteome</keyword>
<evidence type="ECO:0000313" key="1">
    <source>
        <dbReference type="EMBL" id="MBE9576416.1"/>
    </source>
</evidence>
<comment type="caution">
    <text evidence="1">The sequence shown here is derived from an EMBL/GenBank/DDBJ whole genome shotgun (WGS) entry which is preliminary data.</text>
</comment>
<name>A0ABR9WT72_9FLAO</name>
<protein>
    <recommendedName>
        <fullName evidence="3">UDP-glycosyltransferase</fullName>
    </recommendedName>
</protein>
<organism evidence="1 2">
    <name type="scientific">Flavobacterium proteolyticum</name>
    <dbReference type="NCBI Taxonomy" id="2911683"/>
    <lineage>
        <taxon>Bacteria</taxon>
        <taxon>Pseudomonadati</taxon>
        <taxon>Bacteroidota</taxon>
        <taxon>Flavobacteriia</taxon>
        <taxon>Flavobacteriales</taxon>
        <taxon>Flavobacteriaceae</taxon>
        <taxon>Flavobacterium</taxon>
    </lineage>
</organism>